<evidence type="ECO:0000313" key="7">
    <source>
        <dbReference type="Proteomes" id="UP000284868"/>
    </source>
</evidence>
<dbReference type="Proteomes" id="UP000284868">
    <property type="component" value="Unassembled WGS sequence"/>
</dbReference>
<keyword evidence="7" id="KW-1185">Reference proteome</keyword>
<sequence length="316" mass="35542">MKKLLAIGEALIDMIPSNVGKIMNVNSFSPKVGGAPLNVCGAYSKLGGVSNIITMLGNDPFGDKIIKELEDFNVHVDYVKRTDLANTSLAFVALDEHANREFSFYRKMGADMLLSEKDINPEWFLDAYALHFCSVSLGEFPMRKAHDRALEIAKEKNIVISFDPNVRLPLFEDYEYLRKTINEYINYADILKISDEEVEFIFESKNIEDVLDSLFEKGVKLIIYTAGKEGATAYTKHVKVYSEGKRVKAVDTTGAGDGFIGCLLYQLAKDKVELEDLERLKENQLKHYLDIANKFCAISVTKEGAIASYPTFEELK</sequence>
<protein>
    <submittedName>
        <fullName evidence="6">Carbohydrate kinase</fullName>
    </submittedName>
</protein>
<evidence type="ECO:0000256" key="2">
    <source>
        <dbReference type="ARBA" id="ARBA00022679"/>
    </source>
</evidence>
<dbReference type="SUPFAM" id="SSF53613">
    <property type="entry name" value="Ribokinase-like"/>
    <property type="match status" value="1"/>
</dbReference>
<evidence type="ECO:0000259" key="4">
    <source>
        <dbReference type="Pfam" id="PF00294"/>
    </source>
</evidence>
<dbReference type="CDD" id="cd01167">
    <property type="entry name" value="bac_FRK"/>
    <property type="match status" value="1"/>
</dbReference>
<gene>
    <name evidence="6" type="ORF">DWZ83_08390</name>
    <name evidence="5" type="ORF">KHZ85_02250</name>
</gene>
<reference evidence="6 7" key="1">
    <citation type="submission" date="2018-08" db="EMBL/GenBank/DDBJ databases">
        <title>A genome reference for cultivated species of the human gut microbiota.</title>
        <authorList>
            <person name="Zou Y."/>
            <person name="Xue W."/>
            <person name="Luo G."/>
        </authorList>
    </citation>
    <scope>NUCLEOTIDE SEQUENCE [LARGE SCALE GENOMIC DNA]</scope>
    <source>
        <strain evidence="6 7">AF35-6BH</strain>
    </source>
</reference>
<dbReference type="PANTHER" id="PTHR43085">
    <property type="entry name" value="HEXOKINASE FAMILY MEMBER"/>
    <property type="match status" value="1"/>
</dbReference>
<comment type="similarity">
    <text evidence="1">Belongs to the carbohydrate kinase PfkB family.</text>
</comment>
<keyword evidence="3 6" id="KW-0418">Kinase</keyword>
<accession>A0A415P6K9</accession>
<dbReference type="InterPro" id="IPR050306">
    <property type="entry name" value="PfkB_Carbo_kinase"/>
</dbReference>
<organism evidence="6 7">
    <name type="scientific">Amedibacillus dolichus</name>
    <dbReference type="NCBI Taxonomy" id="31971"/>
    <lineage>
        <taxon>Bacteria</taxon>
        <taxon>Bacillati</taxon>
        <taxon>Bacillota</taxon>
        <taxon>Erysipelotrichia</taxon>
        <taxon>Erysipelotrichales</taxon>
        <taxon>Erysipelotrichaceae</taxon>
        <taxon>Amedibacillus</taxon>
    </lineage>
</organism>
<evidence type="ECO:0000313" key="6">
    <source>
        <dbReference type="EMBL" id="RHM08351.1"/>
    </source>
</evidence>
<evidence type="ECO:0000256" key="3">
    <source>
        <dbReference type="ARBA" id="ARBA00022777"/>
    </source>
</evidence>
<dbReference type="InterPro" id="IPR011611">
    <property type="entry name" value="PfkB_dom"/>
</dbReference>
<name>A0A415P6K9_9FIRM</name>
<feature type="domain" description="Carbohydrate kinase PfkB" evidence="4">
    <location>
        <begin position="1"/>
        <end position="311"/>
    </location>
</feature>
<dbReference type="PANTHER" id="PTHR43085:SF54">
    <property type="entry name" value="PUTATIVE-RELATED"/>
    <property type="match status" value="1"/>
</dbReference>
<comment type="caution">
    <text evidence="6">The sequence shown here is derived from an EMBL/GenBank/DDBJ whole genome shotgun (WGS) entry which is preliminary data.</text>
</comment>
<proteinExistence type="inferred from homology"/>
<evidence type="ECO:0000313" key="5">
    <source>
        <dbReference type="EMBL" id="MBS4883566.1"/>
    </source>
</evidence>
<dbReference type="GO" id="GO:0016301">
    <property type="term" value="F:kinase activity"/>
    <property type="evidence" value="ECO:0007669"/>
    <property type="project" value="UniProtKB-KW"/>
</dbReference>
<dbReference type="Gene3D" id="3.40.1190.20">
    <property type="match status" value="1"/>
</dbReference>
<keyword evidence="2" id="KW-0808">Transferase</keyword>
<dbReference type="OrthoDB" id="9813569at2"/>
<dbReference type="EMBL" id="QRPK01000051">
    <property type="protein sequence ID" value="RHM08351.1"/>
    <property type="molecule type" value="Genomic_DNA"/>
</dbReference>
<dbReference type="Pfam" id="PF00294">
    <property type="entry name" value="PfkB"/>
    <property type="match status" value="1"/>
</dbReference>
<reference evidence="5" key="2">
    <citation type="submission" date="2021-02" db="EMBL/GenBank/DDBJ databases">
        <title>Infant gut strain persistence is associated with maternal origin, phylogeny, and functional potential including surface adhesion and iron acquisition.</title>
        <authorList>
            <person name="Lou Y.C."/>
        </authorList>
    </citation>
    <scope>NUCLEOTIDE SEQUENCE</scope>
    <source>
        <strain evidence="5">L3_108_103G1_dasL3_108_103G1_concoct_2</strain>
    </source>
</reference>
<dbReference type="AlphaFoldDB" id="A0A415P6K9"/>
<dbReference type="InterPro" id="IPR029056">
    <property type="entry name" value="Ribokinase-like"/>
</dbReference>
<dbReference type="EMBL" id="JAGZMZ010000004">
    <property type="protein sequence ID" value="MBS4883566.1"/>
    <property type="molecule type" value="Genomic_DNA"/>
</dbReference>
<evidence type="ECO:0000256" key="1">
    <source>
        <dbReference type="ARBA" id="ARBA00010688"/>
    </source>
</evidence>
<dbReference type="RefSeq" id="WP_118365784.1">
    <property type="nucleotide sequence ID" value="NZ_CAJKGD010000020.1"/>
</dbReference>
<dbReference type="Proteomes" id="UP000753219">
    <property type="component" value="Unassembled WGS sequence"/>
</dbReference>